<dbReference type="PIRSF" id="PIRSF002674">
    <property type="entry name" value="VSP"/>
    <property type="match status" value="1"/>
</dbReference>
<dbReference type="RefSeq" id="XP_039116428.1">
    <property type="nucleotide sequence ID" value="XM_039260494.1"/>
</dbReference>
<dbReference type="CDD" id="cd07535">
    <property type="entry name" value="HAD_VSP"/>
    <property type="match status" value="1"/>
</dbReference>
<feature type="signal peptide" evidence="4">
    <location>
        <begin position="1"/>
        <end position="20"/>
    </location>
</feature>
<keyword evidence="1 4" id="KW-0732">Signal</keyword>
<dbReference type="Gene3D" id="3.40.50.1000">
    <property type="entry name" value="HAD superfamily/HAD-like"/>
    <property type="match status" value="1"/>
</dbReference>
<gene>
    <name evidence="6" type="primary">LOC120251838</name>
</gene>
<sequence>MQLIHLMLLLFFILAPTTISQTLLQVTQNDGLNEPKPPNLMYCESWRLAVETNNAGDWHKIPHRCTDLVKEYVNGQQYITDSKVVARHAQAYAKTIVVAKDGKDVWIFDVDETLISNIQHYAIDGYSYRSKVDNESAFEKWALSAKAPALPWSLWLYKKLQGLGFHLVLLTGRKETHRNSTEQNLISAGYHSWKTLILRNSTETGKTAQEYKASKRAELVGKGYRIHGNSGDQWSDLLGWPEAKRSFKIPNPMYHIP</sequence>
<keyword evidence="5" id="KW-1185">Reference proteome</keyword>
<dbReference type="NCBIfam" id="TIGR01675">
    <property type="entry name" value="plant-AP"/>
    <property type="match status" value="1"/>
</dbReference>
<evidence type="ECO:0000313" key="6">
    <source>
        <dbReference type="RefSeq" id="XP_039116428.1"/>
    </source>
</evidence>
<reference evidence="6" key="1">
    <citation type="submission" date="2025-08" db="UniProtKB">
        <authorList>
            <consortium name="RefSeq"/>
        </authorList>
    </citation>
    <scope>IDENTIFICATION</scope>
</reference>
<dbReference type="GeneID" id="120251838"/>
<name>A0AB40ANR9_DIOCR</name>
<proteinExistence type="inferred from homology"/>
<dbReference type="InterPro" id="IPR014403">
    <property type="entry name" value="APS1/VSP"/>
</dbReference>
<dbReference type="Proteomes" id="UP001515500">
    <property type="component" value="Chromosome 20"/>
</dbReference>
<dbReference type="InterPro" id="IPR023214">
    <property type="entry name" value="HAD_sf"/>
</dbReference>
<dbReference type="InterPro" id="IPR010028">
    <property type="entry name" value="Acid_phosphatase_pln"/>
</dbReference>
<protein>
    <submittedName>
        <fullName evidence="6">Acid phosphatase 1-like isoform X1</fullName>
    </submittedName>
</protein>
<dbReference type="PANTHER" id="PTHR31284:SF10">
    <property type="entry name" value="ACID PHOSPHATASE-LIKE PROTEIN"/>
    <property type="match status" value="1"/>
</dbReference>
<dbReference type="PANTHER" id="PTHR31284">
    <property type="entry name" value="ACID PHOSPHATASE-LIKE PROTEIN"/>
    <property type="match status" value="1"/>
</dbReference>
<dbReference type="GO" id="GO:0003993">
    <property type="term" value="F:acid phosphatase activity"/>
    <property type="evidence" value="ECO:0007669"/>
    <property type="project" value="InterPro"/>
</dbReference>
<keyword evidence="2" id="KW-0325">Glycoprotein</keyword>
<evidence type="ECO:0000256" key="1">
    <source>
        <dbReference type="ARBA" id="ARBA00022729"/>
    </source>
</evidence>
<accession>A0AB40ANR9</accession>
<evidence type="ECO:0000313" key="5">
    <source>
        <dbReference type="Proteomes" id="UP001515500"/>
    </source>
</evidence>
<evidence type="ECO:0000256" key="4">
    <source>
        <dbReference type="SAM" id="SignalP"/>
    </source>
</evidence>
<comment type="similarity">
    <text evidence="3">Belongs to the APS1/VSP family.</text>
</comment>
<feature type="chain" id="PRO_5044270118" evidence="4">
    <location>
        <begin position="21"/>
        <end position="257"/>
    </location>
</feature>
<dbReference type="SUPFAM" id="SSF56784">
    <property type="entry name" value="HAD-like"/>
    <property type="match status" value="1"/>
</dbReference>
<dbReference type="Pfam" id="PF03767">
    <property type="entry name" value="Acid_phosphat_B"/>
    <property type="match status" value="1"/>
</dbReference>
<dbReference type="AlphaFoldDB" id="A0AB40ANR9"/>
<evidence type="ECO:0000256" key="3">
    <source>
        <dbReference type="PIRNR" id="PIRNR002674"/>
    </source>
</evidence>
<organism evidence="5 6">
    <name type="scientific">Dioscorea cayennensis subsp. rotundata</name>
    <name type="common">White Guinea yam</name>
    <name type="synonym">Dioscorea rotundata</name>
    <dbReference type="NCBI Taxonomy" id="55577"/>
    <lineage>
        <taxon>Eukaryota</taxon>
        <taxon>Viridiplantae</taxon>
        <taxon>Streptophyta</taxon>
        <taxon>Embryophyta</taxon>
        <taxon>Tracheophyta</taxon>
        <taxon>Spermatophyta</taxon>
        <taxon>Magnoliopsida</taxon>
        <taxon>Liliopsida</taxon>
        <taxon>Dioscoreales</taxon>
        <taxon>Dioscoreaceae</taxon>
        <taxon>Dioscorea</taxon>
    </lineage>
</organism>
<dbReference type="InterPro" id="IPR036412">
    <property type="entry name" value="HAD-like_sf"/>
</dbReference>
<dbReference type="InterPro" id="IPR005519">
    <property type="entry name" value="Acid_phosphat_B-like"/>
</dbReference>
<evidence type="ECO:0000256" key="2">
    <source>
        <dbReference type="ARBA" id="ARBA00023180"/>
    </source>
</evidence>